<evidence type="ECO:0000256" key="1">
    <source>
        <dbReference type="SAM" id="SignalP"/>
    </source>
</evidence>
<sequence length="120" mass="13655">MKVTNMDFVLGFSLHSFVLGFSLHGFVEENEAAAKVIYNTLRNCSVSIANLCAPENVGISIMSYVNVLRITLRKLKGFVDEHKFKVCMEKAFDVISKAAMEIHTKINMTRYDTLMKNMHF</sequence>
<keyword evidence="1" id="KW-0732">Signal</keyword>
<accession>A0ABD1LXE6</accession>
<reference evidence="2 3" key="1">
    <citation type="submission" date="2024-08" db="EMBL/GenBank/DDBJ databases">
        <title>Insights into the chromosomal genome structure of Flemingia macrophylla.</title>
        <authorList>
            <person name="Ding Y."/>
            <person name="Zhao Y."/>
            <person name="Bi W."/>
            <person name="Wu M."/>
            <person name="Zhao G."/>
            <person name="Gong Y."/>
            <person name="Li W."/>
            <person name="Zhang P."/>
        </authorList>
    </citation>
    <scope>NUCLEOTIDE SEQUENCE [LARGE SCALE GENOMIC DNA]</scope>
    <source>
        <strain evidence="2">DYQJB</strain>
        <tissue evidence="2">Leaf</tissue>
    </source>
</reference>
<evidence type="ECO:0000313" key="2">
    <source>
        <dbReference type="EMBL" id="KAL2328200.1"/>
    </source>
</evidence>
<dbReference type="EMBL" id="JBGMDY010000007">
    <property type="protein sequence ID" value="KAL2328200.1"/>
    <property type="molecule type" value="Genomic_DNA"/>
</dbReference>
<organism evidence="2 3">
    <name type="scientific">Flemingia macrophylla</name>
    <dbReference type="NCBI Taxonomy" id="520843"/>
    <lineage>
        <taxon>Eukaryota</taxon>
        <taxon>Viridiplantae</taxon>
        <taxon>Streptophyta</taxon>
        <taxon>Embryophyta</taxon>
        <taxon>Tracheophyta</taxon>
        <taxon>Spermatophyta</taxon>
        <taxon>Magnoliopsida</taxon>
        <taxon>eudicotyledons</taxon>
        <taxon>Gunneridae</taxon>
        <taxon>Pentapetalae</taxon>
        <taxon>rosids</taxon>
        <taxon>fabids</taxon>
        <taxon>Fabales</taxon>
        <taxon>Fabaceae</taxon>
        <taxon>Papilionoideae</taxon>
        <taxon>50 kb inversion clade</taxon>
        <taxon>NPAAA clade</taxon>
        <taxon>indigoferoid/millettioid clade</taxon>
        <taxon>Phaseoleae</taxon>
        <taxon>Flemingia</taxon>
    </lineage>
</organism>
<keyword evidence="3" id="KW-1185">Reference proteome</keyword>
<feature type="signal peptide" evidence="1">
    <location>
        <begin position="1"/>
        <end position="20"/>
    </location>
</feature>
<comment type="caution">
    <text evidence="2">The sequence shown here is derived from an EMBL/GenBank/DDBJ whole genome shotgun (WGS) entry which is preliminary data.</text>
</comment>
<protein>
    <submittedName>
        <fullName evidence="2">Uncharacterized protein</fullName>
    </submittedName>
</protein>
<feature type="chain" id="PRO_5044753017" evidence="1">
    <location>
        <begin position="21"/>
        <end position="120"/>
    </location>
</feature>
<dbReference type="Proteomes" id="UP001603857">
    <property type="component" value="Unassembled WGS sequence"/>
</dbReference>
<gene>
    <name evidence="2" type="ORF">Fmac_021627</name>
</gene>
<proteinExistence type="predicted"/>
<name>A0ABD1LXE6_9FABA</name>
<evidence type="ECO:0000313" key="3">
    <source>
        <dbReference type="Proteomes" id="UP001603857"/>
    </source>
</evidence>
<dbReference type="AlphaFoldDB" id="A0ABD1LXE6"/>